<dbReference type="AlphaFoldDB" id="A0AAV2IKT8"/>
<dbReference type="InterPro" id="IPR010541">
    <property type="entry name" value="Prp3_C"/>
</dbReference>
<sequence>MTAERCLQGLELQLAEVEMLTSMYPSPGELILDDPTTLELVKAVVSGELSLEDLENRLGFTVKVTVQNETKSLDAELICNLPHEYPFVKPQIFTRAPDISRDRHKQLRDELNKELESHQEGGIIIGVLVEWLRERLYTELQQLLSDAPPKLDDENKKGPMPGSDTLTRLWIYSHHIYSKEKRQEIQDWGKELKIHGFSMPGKPGIICAEGVTRDVFEFWHRVRRLSWKKIGITEQEVIPMPVNPVDQAAFYKFDPFLELVLDARGGKGREYHMDLGQFSKYLEQHNSGHIFNLFFGLDAKVKDDGDQP</sequence>
<name>A0AAV2IKT8_LYMST</name>
<gene>
    <name evidence="2" type="ORF">GSLYS_00021056001</name>
</gene>
<dbReference type="Pfam" id="PF05773">
    <property type="entry name" value="RWD"/>
    <property type="match status" value="1"/>
</dbReference>
<dbReference type="InterPro" id="IPR006575">
    <property type="entry name" value="RWD_dom"/>
</dbReference>
<dbReference type="SMART" id="SM00591">
    <property type="entry name" value="RWD"/>
    <property type="match status" value="1"/>
</dbReference>
<reference evidence="2 3" key="1">
    <citation type="submission" date="2024-04" db="EMBL/GenBank/DDBJ databases">
        <authorList>
            <consortium name="Genoscope - CEA"/>
            <person name="William W."/>
        </authorList>
    </citation>
    <scope>NUCLEOTIDE SEQUENCE [LARGE SCALE GENOMIC DNA]</scope>
</reference>
<proteinExistence type="predicted"/>
<accession>A0AAV2IKT8</accession>
<feature type="domain" description="RWD" evidence="1">
    <location>
        <begin position="15"/>
        <end position="139"/>
    </location>
</feature>
<dbReference type="InterPro" id="IPR016135">
    <property type="entry name" value="UBQ-conjugating_enzyme/RWD"/>
</dbReference>
<dbReference type="Proteomes" id="UP001497497">
    <property type="component" value="Unassembled WGS sequence"/>
</dbReference>
<evidence type="ECO:0000313" key="3">
    <source>
        <dbReference type="Proteomes" id="UP001497497"/>
    </source>
</evidence>
<keyword evidence="3" id="KW-1185">Reference proteome</keyword>
<organism evidence="2 3">
    <name type="scientific">Lymnaea stagnalis</name>
    <name type="common">Great pond snail</name>
    <name type="synonym">Helix stagnalis</name>
    <dbReference type="NCBI Taxonomy" id="6523"/>
    <lineage>
        <taxon>Eukaryota</taxon>
        <taxon>Metazoa</taxon>
        <taxon>Spiralia</taxon>
        <taxon>Lophotrochozoa</taxon>
        <taxon>Mollusca</taxon>
        <taxon>Gastropoda</taxon>
        <taxon>Heterobranchia</taxon>
        <taxon>Euthyneura</taxon>
        <taxon>Panpulmonata</taxon>
        <taxon>Hygrophila</taxon>
        <taxon>Lymnaeoidea</taxon>
        <taxon>Lymnaeidae</taxon>
        <taxon>Lymnaea</taxon>
    </lineage>
</organism>
<dbReference type="PANTHER" id="PTHR15955:SF8">
    <property type="entry name" value="RWD DOMAIN-CONTAINING PROTEIN 2B-RELATED"/>
    <property type="match status" value="1"/>
</dbReference>
<comment type="caution">
    <text evidence="2">The sequence shown here is derived from an EMBL/GenBank/DDBJ whole genome shotgun (WGS) entry which is preliminary data.</text>
</comment>
<protein>
    <recommendedName>
        <fullName evidence="1">RWD domain-containing protein</fullName>
    </recommendedName>
</protein>
<dbReference type="Pfam" id="PF06544">
    <property type="entry name" value="Prp3_C"/>
    <property type="match status" value="1"/>
</dbReference>
<dbReference type="CDD" id="cd23829">
    <property type="entry name" value="RWD_RWDD2"/>
    <property type="match status" value="1"/>
</dbReference>
<dbReference type="CDD" id="cd24163">
    <property type="entry name" value="RWDD2_C"/>
    <property type="match status" value="1"/>
</dbReference>
<dbReference type="SUPFAM" id="SSF54495">
    <property type="entry name" value="UBC-like"/>
    <property type="match status" value="1"/>
</dbReference>
<dbReference type="PIRSF" id="PIRSF038021">
    <property type="entry name" value="UCP038021_RWDD2"/>
    <property type="match status" value="1"/>
</dbReference>
<evidence type="ECO:0000259" key="1">
    <source>
        <dbReference type="PROSITE" id="PS50908"/>
    </source>
</evidence>
<dbReference type="PANTHER" id="PTHR15955">
    <property type="entry name" value="RWD DOMAIN CONTAINING PROTEIN 2"/>
    <property type="match status" value="1"/>
</dbReference>
<dbReference type="Gene3D" id="3.10.110.10">
    <property type="entry name" value="Ubiquitin Conjugating Enzyme"/>
    <property type="match status" value="1"/>
</dbReference>
<dbReference type="EMBL" id="CAXITT010001054">
    <property type="protein sequence ID" value="CAL1547739.1"/>
    <property type="molecule type" value="Genomic_DNA"/>
</dbReference>
<dbReference type="InterPro" id="IPR017359">
    <property type="entry name" value="Phi-like"/>
</dbReference>
<dbReference type="PROSITE" id="PS50908">
    <property type="entry name" value="RWD"/>
    <property type="match status" value="1"/>
</dbReference>
<evidence type="ECO:0000313" key="2">
    <source>
        <dbReference type="EMBL" id="CAL1547739.1"/>
    </source>
</evidence>
<dbReference type="InterPro" id="IPR059181">
    <property type="entry name" value="RWDD2A-B_C"/>
</dbReference>